<feature type="compositionally biased region" description="Acidic residues" evidence="6">
    <location>
        <begin position="585"/>
        <end position="612"/>
    </location>
</feature>
<feature type="region of interest" description="Disordered" evidence="6">
    <location>
        <begin position="585"/>
        <end position="634"/>
    </location>
</feature>
<keyword evidence="4" id="KW-0378">Hydrolase</keyword>
<dbReference type="PROSITE" id="PS50994">
    <property type="entry name" value="INTEGRASE"/>
    <property type="match status" value="1"/>
</dbReference>
<evidence type="ECO:0000256" key="2">
    <source>
        <dbReference type="ARBA" id="ARBA00022729"/>
    </source>
</evidence>
<organism evidence="8 9">
    <name type="scientific">Quercus lobata</name>
    <name type="common">Valley oak</name>
    <dbReference type="NCBI Taxonomy" id="97700"/>
    <lineage>
        <taxon>Eukaryota</taxon>
        <taxon>Viridiplantae</taxon>
        <taxon>Streptophyta</taxon>
        <taxon>Embryophyta</taxon>
        <taxon>Tracheophyta</taxon>
        <taxon>Spermatophyta</taxon>
        <taxon>Magnoliopsida</taxon>
        <taxon>eudicotyledons</taxon>
        <taxon>Gunneridae</taxon>
        <taxon>Pentapetalae</taxon>
        <taxon>rosids</taxon>
        <taxon>fabids</taxon>
        <taxon>Fagales</taxon>
        <taxon>Fagaceae</taxon>
        <taxon>Quercus</taxon>
    </lineage>
</organism>
<feature type="domain" description="Integrase catalytic" evidence="7">
    <location>
        <begin position="336"/>
        <end position="500"/>
    </location>
</feature>
<dbReference type="GO" id="GO:0016788">
    <property type="term" value="F:hydrolase activity, acting on ester bonds"/>
    <property type="evidence" value="ECO:0007669"/>
    <property type="project" value="InterPro"/>
</dbReference>
<dbReference type="InParanoid" id="A0A7N2MKW0"/>
<dbReference type="InterPro" id="IPR036514">
    <property type="entry name" value="SGNH_hydro_sf"/>
</dbReference>
<evidence type="ECO:0000259" key="7">
    <source>
        <dbReference type="PROSITE" id="PS50994"/>
    </source>
</evidence>
<dbReference type="InterPro" id="IPR001584">
    <property type="entry name" value="Integrase_cat-core"/>
</dbReference>
<evidence type="ECO:0000256" key="5">
    <source>
        <dbReference type="ARBA" id="ARBA00023180"/>
    </source>
</evidence>
<evidence type="ECO:0000256" key="1">
    <source>
        <dbReference type="ARBA" id="ARBA00008668"/>
    </source>
</evidence>
<keyword evidence="3" id="KW-0645">Protease</keyword>
<dbReference type="GO" id="GO:0004190">
    <property type="term" value="F:aspartic-type endopeptidase activity"/>
    <property type="evidence" value="ECO:0007669"/>
    <property type="project" value="UniProtKB-KW"/>
</dbReference>
<dbReference type="GO" id="GO:0015074">
    <property type="term" value="P:DNA integration"/>
    <property type="evidence" value="ECO:0007669"/>
    <property type="project" value="InterPro"/>
</dbReference>
<dbReference type="InterPro" id="IPR057670">
    <property type="entry name" value="SH3_retrovirus"/>
</dbReference>
<accession>A0A7N2MKW0</accession>
<dbReference type="InterPro" id="IPR035669">
    <property type="entry name" value="SGNH_plant_lipase-like"/>
</dbReference>
<dbReference type="InterPro" id="IPR012337">
    <property type="entry name" value="RNaseH-like_sf"/>
</dbReference>
<reference evidence="8 9" key="1">
    <citation type="journal article" date="2016" name="G3 (Bethesda)">
        <title>First Draft Assembly and Annotation of the Genome of a California Endemic Oak Quercus lobata Nee (Fagaceae).</title>
        <authorList>
            <person name="Sork V.L."/>
            <person name="Fitz-Gibbon S.T."/>
            <person name="Puiu D."/>
            <person name="Crepeau M."/>
            <person name="Gugger P.F."/>
            <person name="Sherman R."/>
            <person name="Stevens K."/>
            <person name="Langley C.H."/>
            <person name="Pellegrini M."/>
            <person name="Salzberg S.L."/>
        </authorList>
    </citation>
    <scope>NUCLEOTIDE SEQUENCE [LARGE SCALE GENOMIC DNA]</scope>
    <source>
        <strain evidence="8 9">cv. SW786</strain>
    </source>
</reference>
<keyword evidence="5" id="KW-0325">Glycoprotein</keyword>
<reference evidence="8" key="2">
    <citation type="submission" date="2021-01" db="UniProtKB">
        <authorList>
            <consortium name="EnsemblPlants"/>
        </authorList>
    </citation>
    <scope>IDENTIFICATION</scope>
</reference>
<protein>
    <recommendedName>
        <fullName evidence="7">Integrase catalytic domain-containing protein</fullName>
    </recommendedName>
</protein>
<dbReference type="Pfam" id="PF07727">
    <property type="entry name" value="RVT_2"/>
    <property type="match status" value="1"/>
</dbReference>
<dbReference type="EnsemblPlants" id="QL09p034601:mrna">
    <property type="protein sequence ID" value="QL09p034601:mrna"/>
    <property type="gene ID" value="QL09p034601"/>
</dbReference>
<evidence type="ECO:0000256" key="4">
    <source>
        <dbReference type="ARBA" id="ARBA00022801"/>
    </source>
</evidence>
<dbReference type="Gene3D" id="3.30.420.10">
    <property type="entry name" value="Ribonuclease H-like superfamily/Ribonuclease H"/>
    <property type="match status" value="1"/>
</dbReference>
<dbReference type="InterPro" id="IPR001087">
    <property type="entry name" value="GDSL"/>
</dbReference>
<evidence type="ECO:0000256" key="6">
    <source>
        <dbReference type="SAM" id="MobiDB-lite"/>
    </source>
</evidence>
<dbReference type="SUPFAM" id="SSF56672">
    <property type="entry name" value="DNA/RNA polymerases"/>
    <property type="match status" value="1"/>
</dbReference>
<dbReference type="Pfam" id="PF14223">
    <property type="entry name" value="Retrotran_gag_2"/>
    <property type="match status" value="1"/>
</dbReference>
<evidence type="ECO:0000313" key="9">
    <source>
        <dbReference type="Proteomes" id="UP000594261"/>
    </source>
</evidence>
<dbReference type="Gramene" id="QL09p034601:mrna">
    <property type="protein sequence ID" value="QL09p034601:mrna"/>
    <property type="gene ID" value="QL09p034601"/>
</dbReference>
<dbReference type="CDD" id="cd09272">
    <property type="entry name" value="RNase_HI_RT_Ty1"/>
    <property type="match status" value="1"/>
</dbReference>
<dbReference type="OMA" id="TETHWSA"/>
<proteinExistence type="inferred from homology"/>
<dbReference type="InterPro" id="IPR036397">
    <property type="entry name" value="RNaseH_sf"/>
</dbReference>
<feature type="compositionally biased region" description="Low complexity" evidence="6">
    <location>
        <begin position="613"/>
        <end position="631"/>
    </location>
</feature>
<dbReference type="GO" id="GO:0003676">
    <property type="term" value="F:nucleic acid binding"/>
    <property type="evidence" value="ECO:0007669"/>
    <property type="project" value="InterPro"/>
</dbReference>
<keyword evidence="9" id="KW-1185">Reference proteome</keyword>
<dbReference type="Gene3D" id="3.40.50.1110">
    <property type="entry name" value="SGNH hydrolase"/>
    <property type="match status" value="1"/>
</dbReference>
<evidence type="ECO:0000256" key="3">
    <source>
        <dbReference type="ARBA" id="ARBA00022750"/>
    </source>
</evidence>
<dbReference type="InterPro" id="IPR013103">
    <property type="entry name" value="RVT_2"/>
</dbReference>
<dbReference type="PANTHER" id="PTHR22835">
    <property type="entry name" value="ZINC FINGER FYVE DOMAIN CONTAINING PROTEIN"/>
    <property type="match status" value="1"/>
</dbReference>
<dbReference type="Pfam" id="PF00657">
    <property type="entry name" value="Lipase_GDSL"/>
    <property type="match status" value="1"/>
</dbReference>
<dbReference type="Proteomes" id="UP000594261">
    <property type="component" value="Chromosome 9"/>
</dbReference>
<dbReference type="CDD" id="cd01837">
    <property type="entry name" value="SGNH_plant_lipase_like"/>
    <property type="match status" value="1"/>
</dbReference>
<dbReference type="PANTHER" id="PTHR22835:SF292">
    <property type="entry name" value="ESTERASE-LIKE ISOFORM X1"/>
    <property type="match status" value="1"/>
</dbReference>
<keyword evidence="2" id="KW-0732">Signal</keyword>
<dbReference type="EMBL" id="LRBV02000009">
    <property type="status" value="NOT_ANNOTATED_CDS"/>
    <property type="molecule type" value="Genomic_DNA"/>
</dbReference>
<dbReference type="SUPFAM" id="SSF53098">
    <property type="entry name" value="Ribonuclease H-like"/>
    <property type="match status" value="1"/>
</dbReference>
<comment type="similarity">
    <text evidence="1">Belongs to the 'GDSL' lipolytic enzyme family.</text>
</comment>
<dbReference type="InterPro" id="IPR054722">
    <property type="entry name" value="PolX-like_BBD"/>
</dbReference>
<dbReference type="InterPro" id="IPR043502">
    <property type="entry name" value="DNA/RNA_pol_sf"/>
</dbReference>
<dbReference type="Pfam" id="PF22936">
    <property type="entry name" value="Pol_BBD"/>
    <property type="match status" value="1"/>
</dbReference>
<sequence>MAAENNFVQLAIPKFDGHYDHWSMLMENFLRSKEYWSLVENGIPVAAEGVELTKAQQKSIAYQKLKDLKMKEGESVDVYFARTLIIANKMKIHGENMQQVVIIEKILRSMTSRFDYVVCLVEESNNLDTLTIDELQSSSLVHEQRMNGHGGDEHALKVAYDGRIGGRGGHFQYECPKWEKEVNYAELEEKEEMLLMSYVELNQSRREDVWFLDSGCSNHMCANKEWFSDLDEEFRHSVKLGNNSKMAVLGKERGVAILIQHGVCRVYHPKKGLIMQTAVSANRMFILLARILPKAPTCFQTILEDKTHLWHCRYGHLSFKGLRTLQFKQMVRGLPQLKAPSKICTDCMVGKQHRDAIPKRSLWRASQRLRKVWIYFLAEKSEAFTIFKNYKKLVEKETGVFIRCLRTDRGGEFISHEFNVFCKANDISRQLTTAYTPQQNGVVERKNRTIMNMVRSMLSEKQVPKNFCPEVVNWTAHVLNRSSTLAVKDMTPEEAWSGVKPNVDYFRVFGCIGHVHVSDSKRKKLDDKSFQCVLLGMSEESKAYRLYDPASKKIVVSRDVVFEEDECWDWGRSNEKARLDILEWEDSNEEGSEHDQSEEESEEEVAPEEEGGEVSLSSSESPGENSPSSEESSLEGRNRRVLFWMEDYVSGGEFLEAQEHNNLVLFTSTSDLTTFEESIQNSKWRAAMDLEIEAIERNGTWELTDLPKGMKKIGVKWIFKTKLNENGEVDKCKARLVAKGYAQQHGIDYTEVFALVVRWDMVRMLNEAVFVEQPQGNEKKGEEYKVYKLKKALYGLKQAPRAWYSRIEAYFVKEGFERCNYEHTLFIKRGDGGKILIVSLYVDDLIFTGNDESMFVKFKNSMKLEFDMTDLGKMKYFLGVEVLQNPEGIYISQRKYAKDVLERFRMEKSNSVKNPIVPGIRLMKDEEGSKVNATMYKQLVGSLMYLTATRPDLMYVVSLISRFMASPIELHLQAAKRVLRYLKGTVDLGVFYRKEGNGELMAYTDSDYAGDVDDKKNTFGYVFLLNEGVGFWSSKKQPIVALSTTEAEFVAAASCACQGLSKNPVMHGRSKHIDVRFHFLRDLTRDGVVELKHCVTQEQVANIMTKPLKLDMFLKLPKSLGLPYLSAYLDSLGTNFSHGANFATFASTIRLPTNIIPAGGFSPFYLDIQYSQQFVQFKSRSQMIRKKGGIFATLMPKGDYFSKALYTFDIGQNDLGEGFFGNMTIEEINASIPDIVNKFSINVKNIYNLGARSFWIHNTGPIGCLPYILANFPSVQRDSYGCAKSYNDVAQYFNHNLKEAIVRLRKDLPLAAITYVDVYSVKYSLFTKPKEYGFELPLVACCGYGGMYNYSSSVGCGGTITVNGSQIFVGSCERPSVRVNWDGIHYTEAANKFVFDQISTGAFSDPPIPLKMACHNIYIHRHSCRSTYI</sequence>
<dbReference type="Pfam" id="PF13976">
    <property type="entry name" value="gag_pre-integrs"/>
    <property type="match status" value="1"/>
</dbReference>
<dbReference type="Pfam" id="PF25597">
    <property type="entry name" value="SH3_retrovirus"/>
    <property type="match status" value="1"/>
</dbReference>
<name>A0A7N2MKW0_QUELO</name>
<keyword evidence="3" id="KW-0064">Aspartyl protease</keyword>
<dbReference type="InterPro" id="IPR025724">
    <property type="entry name" value="GAG-pre-integrase_dom"/>
</dbReference>
<evidence type="ECO:0000313" key="8">
    <source>
        <dbReference type="EnsemblPlants" id="QL09p034601:mrna"/>
    </source>
</evidence>